<dbReference type="RefSeq" id="WP_129821756.1">
    <property type="nucleotide sequence ID" value="NZ_JAQMJC010000014.1"/>
</dbReference>
<name>A0A6G2CEE4_9FIRM</name>
<dbReference type="AlphaFoldDB" id="A0A6G2CEE4"/>
<evidence type="ECO:0000313" key="1">
    <source>
        <dbReference type="EMBL" id="MTL93554.1"/>
    </source>
</evidence>
<comment type="caution">
    <text evidence="1">The sequence shown here is derived from an EMBL/GenBank/DDBJ whole genome shotgun (WGS) entry which is preliminary data.</text>
</comment>
<accession>A0A6G2CEE4</accession>
<gene>
    <name evidence="1" type="ORF">GMA64_03340</name>
</gene>
<sequence length="320" mass="36565">MVLNISSSTILVMFVAFLMPVLLAYKSYFYGRGSYAFLNKSNIECIQGVCLILILFHQVIERVSHPDLILQFLQTLGTGALAVYLFLVGVEFRNFSIQANRLIKKRIFQRAIRLFLMFVSGNVLMGLVQVYLGEEVSLFKILQHTIMGQFLDGSQASLIVTLFVFYLLMGFTQNIKILSLFGLLAGWPGIFVMVGMWVARYQKVVFMILRKHLLNLSLICGILLLLSISWNFLLPIASVLGIMVVLMKVQFKSKVFKLVKQLSVPLYVLQLPLLYLVFYSSEPKDSMFVLVTIGLNLMLILIFRVMLLTEFKSYDKVKYN</sequence>
<dbReference type="EMBL" id="WMQV01000005">
    <property type="protein sequence ID" value="MTL93554.1"/>
    <property type="molecule type" value="Genomic_DNA"/>
</dbReference>
<reference evidence="1" key="1">
    <citation type="journal article" date="2019" name="Nat. Med.">
        <title>A library of human gut bacterial isolates paired with longitudinal multiomics data enables mechanistic microbiome research.</title>
        <authorList>
            <person name="Poyet M."/>
            <person name="Groussin M."/>
            <person name="Gibbons S.M."/>
            <person name="Avila-Pacheco J."/>
            <person name="Jiang X."/>
            <person name="Kearney S.M."/>
            <person name="Perrotta A.R."/>
            <person name="Berdy B."/>
            <person name="Zhao S."/>
            <person name="Lieberman T.D."/>
            <person name="Swanson P.K."/>
            <person name="Smith M."/>
            <person name="Roesemann S."/>
            <person name="Alexander J.E."/>
            <person name="Rich S.A."/>
            <person name="Livny J."/>
            <person name="Vlamakis H."/>
            <person name="Clish C."/>
            <person name="Bullock K."/>
            <person name="Deik A."/>
            <person name="Scott J."/>
            <person name="Pierce K.A."/>
            <person name="Xavier R.J."/>
            <person name="Alm E.J."/>
        </authorList>
    </citation>
    <scope>NUCLEOTIDE SEQUENCE</scope>
    <source>
        <strain evidence="1">BIOML-A179</strain>
    </source>
</reference>
<organism evidence="1">
    <name type="scientific">Turicibacter sanguinis</name>
    <dbReference type="NCBI Taxonomy" id="154288"/>
    <lineage>
        <taxon>Bacteria</taxon>
        <taxon>Bacillati</taxon>
        <taxon>Bacillota</taxon>
        <taxon>Erysipelotrichia</taxon>
        <taxon>Erysipelotrichales</taxon>
        <taxon>Turicibacteraceae</taxon>
        <taxon>Turicibacter</taxon>
    </lineage>
</organism>
<protein>
    <submittedName>
        <fullName evidence="1">Uncharacterized protein</fullName>
    </submittedName>
</protein>
<proteinExistence type="predicted"/>